<dbReference type="STRING" id="225359.A0A2S4PUF9"/>
<feature type="transmembrane region" description="Helical" evidence="7">
    <location>
        <begin position="459"/>
        <end position="482"/>
    </location>
</feature>
<accession>A0A2S4PUF9</accession>
<dbReference type="InterPro" id="IPR004331">
    <property type="entry name" value="SPX_dom"/>
</dbReference>
<dbReference type="PANTHER" id="PTHR10283:SF92">
    <property type="entry name" value="LOW-AFFINITY PHOSPHATE TRANSPORTER PHO91"/>
    <property type="match status" value="1"/>
</dbReference>
<evidence type="ECO:0000256" key="7">
    <source>
        <dbReference type="SAM" id="Phobius"/>
    </source>
</evidence>
<feature type="transmembrane region" description="Helical" evidence="7">
    <location>
        <begin position="724"/>
        <end position="757"/>
    </location>
</feature>
<keyword evidence="3 7" id="KW-0812">Transmembrane</keyword>
<feature type="transmembrane region" description="Helical" evidence="7">
    <location>
        <begin position="588"/>
        <end position="612"/>
    </location>
</feature>
<dbReference type="GO" id="GO:0006817">
    <property type="term" value="P:phosphate ion transport"/>
    <property type="evidence" value="ECO:0007669"/>
    <property type="project" value="TreeGrafter"/>
</dbReference>
<feature type="transmembrane region" description="Helical" evidence="7">
    <location>
        <begin position="409"/>
        <end position="438"/>
    </location>
</feature>
<feature type="domain" description="SPX" evidence="8">
    <location>
        <begin position="1"/>
        <end position="267"/>
    </location>
</feature>
<dbReference type="GO" id="GO:0005886">
    <property type="term" value="C:plasma membrane"/>
    <property type="evidence" value="ECO:0007669"/>
    <property type="project" value="TreeGrafter"/>
</dbReference>
<dbReference type="OrthoDB" id="10260443at2759"/>
<keyword evidence="2" id="KW-0813">Transport</keyword>
<gene>
    <name evidence="9" type="ORF">EPUL_002506</name>
</gene>
<sequence>MKFSHSIQFNAVPEWSSHYIAYSSLKKLTYKLERIVNHKSSTNDPESSPLIPNENSDVTFQRALDKELEKICHFYQFKESEIFGEVAKLLSDIETSNSKLDQANEFNSDFQGRPRTRSEASTHHWDSKSRGKSNVSTSTDEDSEDDNVDENTALRKSPSASEHNKSASSASTSRQEKYRPEIYNNVDLESQVNRVLSHTDDNNDDNWNKIIPYSTTNGALLKDRIISIYVQLYELKSFLLLNRTGFMKVLKKYDKIMGGSLKSVYMGSHVDIALPFQLESSQRLKENINKVELIYARLFTNNDSILAKRELILNVREQVVWERNTVWREMIGIERKRHATHVGFRSILGPHDELESRRLQDKDEVTESFFPEWIFNPTAYYLLGIILVFFIILLAPINLEPEQHNCLAMLITVSLLWATEVIPLFATALLIPVLCVVLRIVRSDEMPHDRLQPHDAAKYVFAAMWTPVILLLLGGLTIAAALSKHDIARRIATTVLSKAGDKPNVVLLATMFVASFASMWISNIAASMLCNSIIQPILRNLPPDSPVSRELVLGIALAANVGGMLSPISSPQNIIALQIMKPPPSWIVWFFITLPIGVICILLIWVILVMSFRPVKGTRIIPLRPIVEKFSRVQLFVSTVTLITIALWCMGHQLEWLLGDMGVIAIIPVVIFFGSGVLTKEDFNNLLWTLIILAAGGLSLGKAVDSSGLLHTIAKKITSQIEDLHVYAVLSIFSILIMLISSFISHSIAALIILPLLYKVGINLEDPHPNLLVMGGTLICTAAMGLPTSSFPNMTAVMLENPETGHRYLKAKHFITRGLPSSFVSSVIILTVGYVLMRIVGM</sequence>
<evidence type="ECO:0000259" key="8">
    <source>
        <dbReference type="PROSITE" id="PS51382"/>
    </source>
</evidence>
<dbReference type="PANTHER" id="PTHR10283">
    <property type="entry name" value="SOLUTE CARRIER FAMILY 13 MEMBER"/>
    <property type="match status" value="1"/>
</dbReference>
<reference evidence="9 10" key="1">
    <citation type="submission" date="2017-10" db="EMBL/GenBank/DDBJ databases">
        <title>Development of genomic resources for the powdery mildew, Erysiphe pulchra.</title>
        <authorList>
            <person name="Wadl P.A."/>
            <person name="Mack B.M."/>
            <person name="Moore G."/>
            <person name="Beltz S.B."/>
        </authorList>
    </citation>
    <scope>NUCLEOTIDE SEQUENCE [LARGE SCALE GENOMIC DNA]</scope>
    <source>
        <strain evidence="9">Cflorida</strain>
    </source>
</reference>
<dbReference type="GO" id="GO:0005315">
    <property type="term" value="F:phosphate transmembrane transporter activity"/>
    <property type="evidence" value="ECO:0007669"/>
    <property type="project" value="TreeGrafter"/>
</dbReference>
<protein>
    <recommendedName>
        <fullName evidence="8">SPX domain-containing protein</fullName>
    </recommendedName>
</protein>
<evidence type="ECO:0000256" key="4">
    <source>
        <dbReference type="ARBA" id="ARBA00022989"/>
    </source>
</evidence>
<evidence type="ECO:0000256" key="5">
    <source>
        <dbReference type="ARBA" id="ARBA00023136"/>
    </source>
</evidence>
<organism evidence="9 10">
    <name type="scientific">Erysiphe pulchra</name>
    <dbReference type="NCBI Taxonomy" id="225359"/>
    <lineage>
        <taxon>Eukaryota</taxon>
        <taxon>Fungi</taxon>
        <taxon>Dikarya</taxon>
        <taxon>Ascomycota</taxon>
        <taxon>Pezizomycotina</taxon>
        <taxon>Leotiomycetes</taxon>
        <taxon>Erysiphales</taxon>
        <taxon>Erysiphaceae</taxon>
        <taxon>Erysiphe</taxon>
    </lineage>
</organism>
<feature type="compositionally biased region" description="Basic and acidic residues" evidence="6">
    <location>
        <begin position="116"/>
        <end position="129"/>
    </location>
</feature>
<dbReference type="CDD" id="cd01115">
    <property type="entry name" value="SLC13_permease"/>
    <property type="match status" value="1"/>
</dbReference>
<dbReference type="Proteomes" id="UP000237438">
    <property type="component" value="Unassembled WGS sequence"/>
</dbReference>
<evidence type="ECO:0000313" key="9">
    <source>
        <dbReference type="EMBL" id="POS85678.1"/>
    </source>
</evidence>
<proteinExistence type="predicted"/>
<feature type="transmembrane region" description="Helical" evidence="7">
    <location>
        <begin position="656"/>
        <end position="678"/>
    </location>
</feature>
<dbReference type="EMBL" id="PEDP01000532">
    <property type="protein sequence ID" value="POS85678.1"/>
    <property type="molecule type" value="Genomic_DNA"/>
</dbReference>
<keyword evidence="4 7" id="KW-1133">Transmembrane helix</keyword>
<feature type="transmembrane region" description="Helical" evidence="7">
    <location>
        <begin position="379"/>
        <end position="397"/>
    </location>
</feature>
<feature type="transmembrane region" description="Helical" evidence="7">
    <location>
        <begin position="685"/>
        <end position="704"/>
    </location>
</feature>
<dbReference type="InterPro" id="IPR004680">
    <property type="entry name" value="Cit_transptr-like_dom"/>
</dbReference>
<evidence type="ECO:0000256" key="3">
    <source>
        <dbReference type="ARBA" id="ARBA00022692"/>
    </source>
</evidence>
<feature type="compositionally biased region" description="Polar residues" evidence="6">
    <location>
        <begin position="158"/>
        <end position="173"/>
    </location>
</feature>
<feature type="compositionally biased region" description="Acidic residues" evidence="6">
    <location>
        <begin position="139"/>
        <end position="149"/>
    </location>
</feature>
<dbReference type="PROSITE" id="PS51382">
    <property type="entry name" value="SPX"/>
    <property type="match status" value="1"/>
</dbReference>
<feature type="region of interest" description="Disordered" evidence="6">
    <location>
        <begin position="104"/>
        <end position="179"/>
    </location>
</feature>
<dbReference type="Pfam" id="PF03600">
    <property type="entry name" value="CitMHS"/>
    <property type="match status" value="1"/>
</dbReference>
<keyword evidence="10" id="KW-1185">Reference proteome</keyword>
<feature type="transmembrane region" description="Helical" evidence="7">
    <location>
        <begin position="818"/>
        <end position="837"/>
    </location>
</feature>
<dbReference type="Pfam" id="PF03105">
    <property type="entry name" value="SPX"/>
    <property type="match status" value="1"/>
</dbReference>
<evidence type="ECO:0000256" key="1">
    <source>
        <dbReference type="ARBA" id="ARBA00004141"/>
    </source>
</evidence>
<comment type="caution">
    <text evidence="9">The sequence shown here is derived from an EMBL/GenBank/DDBJ whole genome shotgun (WGS) entry which is preliminary data.</text>
</comment>
<dbReference type="GO" id="GO:0006797">
    <property type="term" value="P:polyphosphate metabolic process"/>
    <property type="evidence" value="ECO:0007669"/>
    <property type="project" value="TreeGrafter"/>
</dbReference>
<dbReference type="CDD" id="cd14478">
    <property type="entry name" value="SPX_PHO87_PHO90_like"/>
    <property type="match status" value="1"/>
</dbReference>
<evidence type="ECO:0000313" key="10">
    <source>
        <dbReference type="Proteomes" id="UP000237438"/>
    </source>
</evidence>
<name>A0A2S4PUF9_9PEZI</name>
<feature type="transmembrane region" description="Helical" evidence="7">
    <location>
        <begin position="505"/>
        <end position="530"/>
    </location>
</feature>
<evidence type="ECO:0000256" key="6">
    <source>
        <dbReference type="SAM" id="MobiDB-lite"/>
    </source>
</evidence>
<evidence type="ECO:0000256" key="2">
    <source>
        <dbReference type="ARBA" id="ARBA00022448"/>
    </source>
</evidence>
<comment type="subcellular location">
    <subcellularLocation>
        <location evidence="1">Membrane</location>
        <topology evidence="1">Multi-pass membrane protein</topology>
    </subcellularLocation>
</comment>
<keyword evidence="5 7" id="KW-0472">Membrane</keyword>
<feature type="transmembrane region" description="Helical" evidence="7">
    <location>
        <begin position="769"/>
        <end position="788"/>
    </location>
</feature>
<dbReference type="AlphaFoldDB" id="A0A2S4PUF9"/>
<feature type="transmembrane region" description="Helical" evidence="7">
    <location>
        <begin position="633"/>
        <end position="650"/>
    </location>
</feature>